<dbReference type="EMBL" id="QQWD01000024">
    <property type="protein sequence ID" value="REJ48947.1"/>
    <property type="molecule type" value="Genomic_DNA"/>
</dbReference>
<dbReference type="GO" id="GO:0016226">
    <property type="term" value="P:iron-sulfur cluster assembly"/>
    <property type="evidence" value="ECO:0007669"/>
    <property type="project" value="InterPro"/>
</dbReference>
<dbReference type="InterPro" id="IPR002871">
    <property type="entry name" value="NIF_FeS_clus_asmbl_NifU_N"/>
</dbReference>
<evidence type="ECO:0000259" key="1">
    <source>
        <dbReference type="Pfam" id="PF01592"/>
    </source>
</evidence>
<accession>A0A3E0LNT9</accession>
<dbReference type="Gene3D" id="3.90.1010.10">
    <property type="match status" value="1"/>
</dbReference>
<feature type="domain" description="NIF system FeS cluster assembly NifU N-terminal" evidence="1">
    <location>
        <begin position="12"/>
        <end position="115"/>
    </location>
</feature>
<protein>
    <submittedName>
        <fullName evidence="2">SUF system NifU family Fe-S cluster assembly protein</fullName>
    </submittedName>
</protein>
<dbReference type="AlphaFoldDB" id="A0A3E0LNT9"/>
<dbReference type="NCBIfam" id="TIGR01994">
    <property type="entry name" value="SUF_scaf_2"/>
    <property type="match status" value="1"/>
</dbReference>
<proteinExistence type="predicted"/>
<sequence>MIALDNRCDLSQRVILDHYKKPRHRGRTNLVHLEQRGRTPYCGDTIDLTVQIGQTGDTIEDIQFEGEGCSIAMASADLMADVLRGQSIAEALETVDRFLAMMQGQAEFPQKSKNLSKLNVMQVVSHPLRLKCAKLAWYTLKAALESSK</sequence>
<evidence type="ECO:0000313" key="3">
    <source>
        <dbReference type="Proteomes" id="UP000257002"/>
    </source>
</evidence>
<dbReference type="PANTHER" id="PTHR10093">
    <property type="entry name" value="IRON-SULFUR CLUSTER ASSEMBLY ENZYME NIFU HOMOLOG"/>
    <property type="match status" value="1"/>
</dbReference>
<dbReference type="SUPFAM" id="SSF82649">
    <property type="entry name" value="SufE/NifU"/>
    <property type="match status" value="1"/>
</dbReference>
<evidence type="ECO:0000313" key="2">
    <source>
        <dbReference type="EMBL" id="REJ48947.1"/>
    </source>
</evidence>
<organism evidence="2 3">
    <name type="scientific">Microcystis wesenbergii TW10</name>
    <dbReference type="NCBI Taxonomy" id="2060474"/>
    <lineage>
        <taxon>Bacteria</taxon>
        <taxon>Bacillati</taxon>
        <taxon>Cyanobacteriota</taxon>
        <taxon>Cyanophyceae</taxon>
        <taxon>Oscillatoriophycideae</taxon>
        <taxon>Chroococcales</taxon>
        <taxon>Microcystaceae</taxon>
        <taxon>Microcystis</taxon>
    </lineage>
</organism>
<dbReference type="GO" id="GO:0005506">
    <property type="term" value="F:iron ion binding"/>
    <property type="evidence" value="ECO:0007669"/>
    <property type="project" value="InterPro"/>
</dbReference>
<dbReference type="Proteomes" id="UP000257002">
    <property type="component" value="Unassembled WGS sequence"/>
</dbReference>
<comment type="caution">
    <text evidence="2">The sequence shown here is derived from an EMBL/GenBank/DDBJ whole genome shotgun (WGS) entry which is preliminary data.</text>
</comment>
<dbReference type="GO" id="GO:0051536">
    <property type="term" value="F:iron-sulfur cluster binding"/>
    <property type="evidence" value="ECO:0007669"/>
    <property type="project" value="InterPro"/>
</dbReference>
<gene>
    <name evidence="2" type="ORF">DWQ51_18275</name>
</gene>
<dbReference type="CDD" id="cd06664">
    <property type="entry name" value="IscU_like"/>
    <property type="match status" value="1"/>
</dbReference>
<reference evidence="2 3" key="1">
    <citation type="submission" date="2017-10" db="EMBL/GenBank/DDBJ databases">
        <title>A large-scale comparative metagenomic study reveals the eutrophication-driven functional interactions in six Microcystis-epibionts communities.</title>
        <authorList>
            <person name="Li Q."/>
            <person name="Lin F."/>
        </authorList>
    </citation>
    <scope>NUCLEOTIDE SEQUENCE [LARGE SCALE GENOMIC DNA]</scope>
    <source>
        <strain evidence="2">TW10</strain>
    </source>
</reference>
<dbReference type="Pfam" id="PF01592">
    <property type="entry name" value="NifU_N"/>
    <property type="match status" value="1"/>
</dbReference>
<name>A0A3E0LNT9_9CHRO</name>